<reference evidence="1 2" key="1">
    <citation type="submission" date="2020-04" db="EMBL/GenBank/DDBJ databases">
        <title>Perkinsus chesapeaki whole genome sequence.</title>
        <authorList>
            <person name="Bogema D.R."/>
        </authorList>
    </citation>
    <scope>NUCLEOTIDE SEQUENCE [LARGE SCALE GENOMIC DNA]</scope>
    <source>
        <strain evidence="1">ATCC PRA-425</strain>
    </source>
</reference>
<evidence type="ECO:0000313" key="2">
    <source>
        <dbReference type="Proteomes" id="UP000591131"/>
    </source>
</evidence>
<dbReference type="EMBL" id="JAAPAO010002129">
    <property type="protein sequence ID" value="KAF4648192.1"/>
    <property type="molecule type" value="Genomic_DNA"/>
</dbReference>
<dbReference type="Proteomes" id="UP000591131">
    <property type="component" value="Unassembled WGS sequence"/>
</dbReference>
<dbReference type="AlphaFoldDB" id="A0A7J6KMZ4"/>
<gene>
    <name evidence="1" type="ORF">FOL47_003613</name>
</gene>
<proteinExistence type="predicted"/>
<evidence type="ECO:0000313" key="1">
    <source>
        <dbReference type="EMBL" id="KAF4648192.1"/>
    </source>
</evidence>
<accession>A0A7J6KMZ4</accession>
<comment type="caution">
    <text evidence="1">The sequence shown here is derived from an EMBL/GenBank/DDBJ whole genome shotgun (WGS) entry which is preliminary data.</text>
</comment>
<protein>
    <submittedName>
        <fullName evidence="1">Uncharacterized protein</fullName>
    </submittedName>
</protein>
<name>A0A7J6KMZ4_PERCH</name>
<feature type="non-terminal residue" evidence="1">
    <location>
        <position position="1"/>
    </location>
</feature>
<organism evidence="1 2">
    <name type="scientific">Perkinsus chesapeaki</name>
    <name type="common">Clam parasite</name>
    <name type="synonym">Perkinsus andrewsi</name>
    <dbReference type="NCBI Taxonomy" id="330153"/>
    <lineage>
        <taxon>Eukaryota</taxon>
        <taxon>Sar</taxon>
        <taxon>Alveolata</taxon>
        <taxon>Perkinsozoa</taxon>
        <taxon>Perkinsea</taxon>
        <taxon>Perkinsida</taxon>
        <taxon>Perkinsidae</taxon>
        <taxon>Perkinsus</taxon>
    </lineage>
</organism>
<feature type="non-terminal residue" evidence="1">
    <location>
        <position position="148"/>
    </location>
</feature>
<keyword evidence="2" id="KW-1185">Reference proteome</keyword>
<sequence length="148" mass="16424">SALDNFFDQTVCYLAKVYMMSGDSVCLRVERNFRGRLGVLAHQLAAKENMSYTEAVVSVLSRAEEFATSDLCCISAMSSRAASGIPVQWRVVKQGSAFFPRLPPTWVNVGNTQVDQGEEASQVKGWQKTKASGMLEERRKTTGRIHNE</sequence>